<dbReference type="PROSITE" id="PS50893">
    <property type="entry name" value="ABC_TRANSPORTER_2"/>
    <property type="match status" value="1"/>
</dbReference>
<dbReference type="AlphaFoldDB" id="A0A099T3S6"/>
<keyword evidence="2" id="KW-0547">Nucleotide-binding</keyword>
<dbReference type="InterPro" id="IPR027417">
    <property type="entry name" value="P-loop_NTPase"/>
</dbReference>
<comment type="caution">
    <text evidence="5">The sequence shown here is derived from an EMBL/GenBank/DDBJ whole genome shotgun (WGS) entry which is preliminary data.</text>
</comment>
<evidence type="ECO:0000256" key="2">
    <source>
        <dbReference type="ARBA" id="ARBA00022741"/>
    </source>
</evidence>
<protein>
    <submittedName>
        <fullName evidence="5">ABC transporter ATP-binding protein</fullName>
    </submittedName>
</protein>
<dbReference type="GO" id="GO:0098796">
    <property type="term" value="C:membrane protein complex"/>
    <property type="evidence" value="ECO:0007669"/>
    <property type="project" value="UniProtKB-ARBA"/>
</dbReference>
<name>A0A099T3S6_METMT</name>
<dbReference type="CDD" id="cd03255">
    <property type="entry name" value="ABC_MJ0796_LolCDE_FtsE"/>
    <property type="match status" value="1"/>
</dbReference>
<dbReference type="Proteomes" id="UP000029859">
    <property type="component" value="Unassembled WGS sequence"/>
</dbReference>
<accession>A0A099T3S6</accession>
<dbReference type="GO" id="GO:0016887">
    <property type="term" value="F:ATP hydrolysis activity"/>
    <property type="evidence" value="ECO:0007669"/>
    <property type="project" value="InterPro"/>
</dbReference>
<keyword evidence="3 5" id="KW-0067">ATP-binding</keyword>
<dbReference type="PROSITE" id="PS00211">
    <property type="entry name" value="ABC_TRANSPORTER_1"/>
    <property type="match status" value="1"/>
</dbReference>
<evidence type="ECO:0000256" key="1">
    <source>
        <dbReference type="ARBA" id="ARBA00022448"/>
    </source>
</evidence>
<dbReference type="InterPro" id="IPR017871">
    <property type="entry name" value="ABC_transporter-like_CS"/>
</dbReference>
<organism evidence="5 6">
    <name type="scientific">Methanococcoides methylutens</name>
    <dbReference type="NCBI Taxonomy" id="2226"/>
    <lineage>
        <taxon>Archaea</taxon>
        <taxon>Methanobacteriati</taxon>
        <taxon>Methanobacteriota</taxon>
        <taxon>Stenosarchaea group</taxon>
        <taxon>Methanomicrobia</taxon>
        <taxon>Methanosarcinales</taxon>
        <taxon>Methanosarcinaceae</taxon>
        <taxon>Methanococcoides</taxon>
    </lineage>
</organism>
<evidence type="ECO:0000256" key="3">
    <source>
        <dbReference type="ARBA" id="ARBA00022840"/>
    </source>
</evidence>
<dbReference type="GO" id="GO:0005886">
    <property type="term" value="C:plasma membrane"/>
    <property type="evidence" value="ECO:0007669"/>
    <property type="project" value="TreeGrafter"/>
</dbReference>
<feature type="domain" description="ABC transporter" evidence="4">
    <location>
        <begin position="9"/>
        <end position="237"/>
    </location>
</feature>
<keyword evidence="6" id="KW-1185">Reference proteome</keyword>
<dbReference type="FunFam" id="3.40.50.300:FF:000032">
    <property type="entry name" value="Export ABC transporter ATP-binding protein"/>
    <property type="match status" value="1"/>
</dbReference>
<dbReference type="EMBL" id="JRHO01000002">
    <property type="protein sequence ID" value="KGK99722.1"/>
    <property type="molecule type" value="Genomic_DNA"/>
</dbReference>
<keyword evidence="1" id="KW-0813">Transport</keyword>
<dbReference type="InterPro" id="IPR015854">
    <property type="entry name" value="ABC_transpr_LolD-like"/>
</dbReference>
<dbReference type="PANTHER" id="PTHR24220">
    <property type="entry name" value="IMPORT ATP-BINDING PROTEIN"/>
    <property type="match status" value="1"/>
</dbReference>
<dbReference type="InterPro" id="IPR017911">
    <property type="entry name" value="MacB-like_ATP-bd"/>
</dbReference>
<dbReference type="PANTHER" id="PTHR24220:SF86">
    <property type="entry name" value="ABC TRANSPORTER ABCH.1"/>
    <property type="match status" value="1"/>
</dbReference>
<dbReference type="SUPFAM" id="SSF52540">
    <property type="entry name" value="P-loop containing nucleoside triphosphate hydrolases"/>
    <property type="match status" value="1"/>
</dbReference>
<gene>
    <name evidence="5" type="ORF">LI82_00435</name>
</gene>
<proteinExistence type="predicted"/>
<dbReference type="Gene3D" id="3.40.50.300">
    <property type="entry name" value="P-loop containing nucleotide triphosphate hydrolases"/>
    <property type="match status" value="1"/>
</dbReference>
<dbReference type="OrthoDB" id="31298at2157"/>
<dbReference type="SMART" id="SM00382">
    <property type="entry name" value="AAA"/>
    <property type="match status" value="1"/>
</dbReference>
<sequence length="237" mass="26480">MIDNEAPLIDLKDVWKIYQMGEIEFAALKGVDLHINRGEFVVILGPSGSGKSTLMNQIGCLDIPTKGIVSLNGHNISSLDESELAQIRGKTIGFIFQQFNLIPTLNSLENVMLPLEFQEENINVARNRAKELLKVVGLEDKMQHSPSQLSGGQRQRVAIARSLAVNPEILLADEPTGALDSKTGDYILEFLNDLHEEQNKTIIIVTHDTELIKYAEKVIHIKDGMIEKIETKEKRLE</sequence>
<evidence type="ECO:0000313" key="5">
    <source>
        <dbReference type="EMBL" id="KGK99722.1"/>
    </source>
</evidence>
<reference evidence="5 6" key="1">
    <citation type="submission" date="2014-09" db="EMBL/GenBank/DDBJ databases">
        <title>Draft genome sequence of an obligately methylotrophic methanogen, Methanococcoides methylutens, isolated from marine sediment.</title>
        <authorList>
            <person name="Guan Y."/>
            <person name="Ngugi D.K."/>
            <person name="Blom J."/>
            <person name="Ali S."/>
            <person name="Ferry J.G."/>
            <person name="Stingl U."/>
        </authorList>
    </citation>
    <scope>NUCLEOTIDE SEQUENCE [LARGE SCALE GENOMIC DNA]</scope>
    <source>
        <strain evidence="5 6">DSM 2657</strain>
    </source>
</reference>
<dbReference type="InterPro" id="IPR003593">
    <property type="entry name" value="AAA+_ATPase"/>
</dbReference>
<dbReference type="GO" id="GO:0022857">
    <property type="term" value="F:transmembrane transporter activity"/>
    <property type="evidence" value="ECO:0007669"/>
    <property type="project" value="TreeGrafter"/>
</dbReference>
<dbReference type="GO" id="GO:0005524">
    <property type="term" value="F:ATP binding"/>
    <property type="evidence" value="ECO:0007669"/>
    <property type="project" value="UniProtKB-KW"/>
</dbReference>
<dbReference type="InterPro" id="IPR003439">
    <property type="entry name" value="ABC_transporter-like_ATP-bd"/>
</dbReference>
<evidence type="ECO:0000259" key="4">
    <source>
        <dbReference type="PROSITE" id="PS50893"/>
    </source>
</evidence>
<dbReference type="Pfam" id="PF00005">
    <property type="entry name" value="ABC_tran"/>
    <property type="match status" value="1"/>
</dbReference>
<evidence type="ECO:0000313" key="6">
    <source>
        <dbReference type="Proteomes" id="UP000029859"/>
    </source>
</evidence>
<dbReference type="RefSeq" id="WP_048193004.1">
    <property type="nucleotide sequence ID" value="NZ_CAAGSM010000008.1"/>
</dbReference>